<dbReference type="PANTHER" id="PTHR10682">
    <property type="entry name" value="POLY A POLYMERASE"/>
    <property type="match status" value="1"/>
</dbReference>
<gene>
    <name evidence="2" type="ORF">GOP47_0024424</name>
</gene>
<dbReference type="Proteomes" id="UP000886520">
    <property type="component" value="Chromosome 24"/>
</dbReference>
<reference evidence="2" key="1">
    <citation type="submission" date="2021-01" db="EMBL/GenBank/DDBJ databases">
        <title>Adiantum capillus-veneris genome.</title>
        <authorList>
            <person name="Fang Y."/>
            <person name="Liao Q."/>
        </authorList>
    </citation>
    <scope>NUCLEOTIDE SEQUENCE</scope>
    <source>
        <strain evidence="2">H3</strain>
        <tissue evidence="2">Leaf</tissue>
    </source>
</reference>
<dbReference type="PANTHER" id="PTHR10682:SF10">
    <property type="entry name" value="POLYNUCLEOTIDE ADENYLYLTRANSFERASE"/>
    <property type="match status" value="1"/>
</dbReference>
<organism evidence="2 3">
    <name type="scientific">Adiantum capillus-veneris</name>
    <name type="common">Maidenhair fern</name>
    <dbReference type="NCBI Taxonomy" id="13818"/>
    <lineage>
        <taxon>Eukaryota</taxon>
        <taxon>Viridiplantae</taxon>
        <taxon>Streptophyta</taxon>
        <taxon>Embryophyta</taxon>
        <taxon>Tracheophyta</taxon>
        <taxon>Polypodiopsida</taxon>
        <taxon>Polypodiidae</taxon>
        <taxon>Polypodiales</taxon>
        <taxon>Pteridineae</taxon>
        <taxon>Pteridaceae</taxon>
        <taxon>Vittarioideae</taxon>
        <taxon>Adiantum</taxon>
    </lineage>
</organism>
<feature type="domain" description="Poly(A) polymerase nucleotidyltransferase" evidence="1">
    <location>
        <begin position="5"/>
        <end position="73"/>
    </location>
</feature>
<evidence type="ECO:0000313" key="3">
    <source>
        <dbReference type="Proteomes" id="UP000886520"/>
    </source>
</evidence>
<dbReference type="GO" id="GO:1990817">
    <property type="term" value="F:poly(A) RNA polymerase activity"/>
    <property type="evidence" value="ECO:0007669"/>
    <property type="project" value="TreeGrafter"/>
</dbReference>
<dbReference type="AlphaFoldDB" id="A0A9D4U1V4"/>
<evidence type="ECO:0000313" key="2">
    <source>
        <dbReference type="EMBL" id="KAI5060004.1"/>
    </source>
</evidence>
<accession>A0A9D4U1V4</accession>
<dbReference type="EMBL" id="JABFUD020000024">
    <property type="protein sequence ID" value="KAI5060004.1"/>
    <property type="molecule type" value="Genomic_DNA"/>
</dbReference>
<dbReference type="Gene3D" id="3.30.460.10">
    <property type="entry name" value="Beta Polymerase, domain 2"/>
    <property type="match status" value="1"/>
</dbReference>
<dbReference type="SUPFAM" id="SSF81301">
    <property type="entry name" value="Nucleotidyltransferase"/>
    <property type="match status" value="1"/>
</dbReference>
<protein>
    <recommendedName>
        <fullName evidence="1">Poly(A) polymerase nucleotidyltransferase domain-containing protein</fullName>
    </recommendedName>
</protein>
<dbReference type="InterPro" id="IPR043519">
    <property type="entry name" value="NT_sf"/>
</dbReference>
<proteinExistence type="predicted"/>
<dbReference type="OrthoDB" id="412748at2759"/>
<sequence>MTCSQKLHPVPEAHVPLLKFKFQGISVDLLYARLALWVIPEDLDLSHDSIQVDEQSVRSLNGCRVTDRILRLVPNILAFRTTLRYKASLAVPSLSLRIQSFSCSAIPIPANL</sequence>
<comment type="caution">
    <text evidence="2">The sequence shown here is derived from an EMBL/GenBank/DDBJ whole genome shotgun (WGS) entry which is preliminary data.</text>
</comment>
<evidence type="ECO:0000259" key="1">
    <source>
        <dbReference type="Pfam" id="PF20750"/>
    </source>
</evidence>
<dbReference type="GO" id="GO:0005634">
    <property type="term" value="C:nucleus"/>
    <property type="evidence" value="ECO:0007669"/>
    <property type="project" value="TreeGrafter"/>
</dbReference>
<dbReference type="Pfam" id="PF20750">
    <property type="entry name" value="PAP_NTPase"/>
    <property type="match status" value="1"/>
</dbReference>
<name>A0A9D4U1V4_ADICA</name>
<keyword evidence="3" id="KW-1185">Reference proteome</keyword>
<dbReference type="InterPro" id="IPR048840">
    <property type="entry name" value="PolA_pol_NTPase"/>
</dbReference>